<name>A0A128EM29_9BACT</name>
<comment type="cofactor">
    <cofactor evidence="6">
        <name>Zn(2+)</name>
        <dbReference type="ChEBI" id="CHEBI:29105"/>
    </cofactor>
    <text evidence="6">Binds 1 zinc ion.</text>
</comment>
<evidence type="ECO:0000256" key="5">
    <source>
        <dbReference type="ARBA" id="ARBA00023049"/>
    </source>
</evidence>
<evidence type="ECO:0000259" key="8">
    <source>
        <dbReference type="Pfam" id="PF08439"/>
    </source>
</evidence>
<keyword evidence="3 6" id="KW-0378">Hydrolase</keyword>
<sequence length="568" mass="65858">MEWNLKEFFENESEFSKFIEKTEQKSLKFNQIYKSNLKDLTPEQFLKAVQEYEEICESIAKIMTYAYLGFAKDTTTGANLAKAEELSNKISENLLFFNLEFNELESNLQDEFIKYSEHFSYYLSLVAKEKKHQLSFLEERVLLRTSPVGASAFSRLFDESMAKLRFKFDDKELSEEEILSLLHDTNRQTRQKAAICLSATLEENSHLLTYIYNMIKTDLKITCELRNYELGEEIMHESNQIEKASVDALIEASEASFGLVSKFYEKKREILGLETLYDYDRYAPIGEDKSYSFSQAKQIVLDAFGEFSPKFGELAKKAFDEGWIDVYPSANKTSGAFSHSSVKEVHPFVLLNFTDKRRDVFTLAHELGHALHQYLAYDVGYLNSSTPLPTAETASVFCEMLVFDYILQRADKKDKTALLAGKLEDIFATLYRQINFTTFERRIHAHDGELSSDEISQIWSEESKKMFGDSLVLNDYYKIWWSYIPHFIHTPFYCYAYAYAQLLVLALFGLYKSGKCENFVQIYTEFLALGGSVCPRDMVAKFNLDINSREFWQIGLKEVEKLVDKFIS</sequence>
<dbReference type="CDD" id="cd09610">
    <property type="entry name" value="M3B_PepF"/>
    <property type="match status" value="1"/>
</dbReference>
<dbReference type="InterPro" id="IPR013647">
    <property type="entry name" value="OligopepF_N_dom"/>
</dbReference>
<dbReference type="InterPro" id="IPR042088">
    <property type="entry name" value="OligoPept_F_C"/>
</dbReference>
<dbReference type="OrthoDB" id="9766487at2"/>
<dbReference type="RefSeq" id="WP_075493477.1">
    <property type="nucleotide sequence ID" value="NZ_CP053844.1"/>
</dbReference>
<evidence type="ECO:0000259" key="7">
    <source>
        <dbReference type="Pfam" id="PF01432"/>
    </source>
</evidence>
<dbReference type="Pfam" id="PF08439">
    <property type="entry name" value="Peptidase_M3_N"/>
    <property type="match status" value="1"/>
</dbReference>
<evidence type="ECO:0000256" key="4">
    <source>
        <dbReference type="ARBA" id="ARBA00022833"/>
    </source>
</evidence>
<dbReference type="EMBL" id="FIZP01000002">
    <property type="protein sequence ID" value="CZE47035.1"/>
    <property type="molecule type" value="Genomic_DNA"/>
</dbReference>
<dbReference type="GO" id="GO:0004222">
    <property type="term" value="F:metalloendopeptidase activity"/>
    <property type="evidence" value="ECO:0007669"/>
    <property type="project" value="InterPro"/>
</dbReference>
<evidence type="ECO:0000256" key="1">
    <source>
        <dbReference type="ARBA" id="ARBA00022670"/>
    </source>
</evidence>
<evidence type="ECO:0000256" key="6">
    <source>
        <dbReference type="RuleBase" id="RU003435"/>
    </source>
</evidence>
<proteinExistence type="inferred from homology"/>
<gene>
    <name evidence="9" type="primary">pepF1</name>
    <name evidence="9" type="ORF">ERS672216_00681</name>
</gene>
<evidence type="ECO:0000313" key="9">
    <source>
        <dbReference type="EMBL" id="CZE47035.1"/>
    </source>
</evidence>
<dbReference type="PANTHER" id="PTHR11804:SF5">
    <property type="entry name" value="OLIGOENDOPEPTIDASE F"/>
    <property type="match status" value="1"/>
</dbReference>
<evidence type="ECO:0000256" key="2">
    <source>
        <dbReference type="ARBA" id="ARBA00022723"/>
    </source>
</evidence>
<dbReference type="GO" id="GO:0046872">
    <property type="term" value="F:metal ion binding"/>
    <property type="evidence" value="ECO:0007669"/>
    <property type="project" value="UniProtKB-UniRule"/>
</dbReference>
<dbReference type="AlphaFoldDB" id="A0A128EM29"/>
<evidence type="ECO:0000256" key="3">
    <source>
        <dbReference type="ARBA" id="ARBA00022801"/>
    </source>
</evidence>
<keyword evidence="5 6" id="KW-0482">Metalloprotease</keyword>
<dbReference type="Gene3D" id="1.10.1370.20">
    <property type="entry name" value="Oligoendopeptidase f, C-terminal domain"/>
    <property type="match status" value="1"/>
</dbReference>
<accession>A0A128EM29</accession>
<dbReference type="Proteomes" id="UP000069632">
    <property type="component" value="Unassembled WGS sequence"/>
</dbReference>
<keyword evidence="2 6" id="KW-0479">Metal-binding</keyword>
<dbReference type="GO" id="GO:0006518">
    <property type="term" value="P:peptide metabolic process"/>
    <property type="evidence" value="ECO:0007669"/>
    <property type="project" value="TreeGrafter"/>
</dbReference>
<feature type="domain" description="Oligopeptidase F N-terminal" evidence="8">
    <location>
        <begin position="100"/>
        <end position="166"/>
    </location>
</feature>
<keyword evidence="10" id="KW-1185">Reference proteome</keyword>
<dbReference type="GO" id="GO:0006508">
    <property type="term" value="P:proteolysis"/>
    <property type="evidence" value="ECO:0007669"/>
    <property type="project" value="UniProtKB-KW"/>
</dbReference>
<protein>
    <submittedName>
        <fullName evidence="9">Oligoendopeptidase F</fullName>
        <ecNumber evidence="9">3.4.24.-</ecNumber>
    </submittedName>
</protein>
<evidence type="ECO:0000313" key="10">
    <source>
        <dbReference type="Proteomes" id="UP000069632"/>
    </source>
</evidence>
<keyword evidence="1 6" id="KW-0645">Protease</keyword>
<dbReference type="InterPro" id="IPR001567">
    <property type="entry name" value="Pept_M3A_M3B_dom"/>
</dbReference>
<dbReference type="Pfam" id="PF01432">
    <property type="entry name" value="Peptidase_M3"/>
    <property type="match status" value="1"/>
</dbReference>
<reference evidence="9 10" key="1">
    <citation type="submission" date="2016-02" db="EMBL/GenBank/DDBJ databases">
        <authorList>
            <consortium name="Pathogen Informatics"/>
        </authorList>
    </citation>
    <scope>NUCLEOTIDE SEQUENCE [LARGE SCALE GENOMIC DNA]</scope>
    <source>
        <strain evidence="9 10">RC20</strain>
    </source>
</reference>
<dbReference type="PANTHER" id="PTHR11804">
    <property type="entry name" value="PROTEASE M3 THIMET OLIGOPEPTIDASE-RELATED"/>
    <property type="match status" value="1"/>
</dbReference>
<comment type="similarity">
    <text evidence="6">Belongs to the peptidase M3 family.</text>
</comment>
<dbReference type="Gene3D" id="1.20.140.70">
    <property type="entry name" value="Oligopeptidase f, N-terminal domain"/>
    <property type="match status" value="1"/>
</dbReference>
<dbReference type="SUPFAM" id="SSF55486">
    <property type="entry name" value="Metalloproteases ('zincins'), catalytic domain"/>
    <property type="match status" value="1"/>
</dbReference>
<feature type="domain" description="Peptidase M3A/M3B catalytic" evidence="7">
    <location>
        <begin position="181"/>
        <end position="555"/>
    </location>
</feature>
<keyword evidence="4 6" id="KW-0862">Zinc</keyword>
<dbReference type="InterPro" id="IPR045090">
    <property type="entry name" value="Pept_M3A_M3B"/>
</dbReference>
<organism evidence="9 10">
    <name type="scientific">Campylobacter geochelonis</name>
    <dbReference type="NCBI Taxonomy" id="1780362"/>
    <lineage>
        <taxon>Bacteria</taxon>
        <taxon>Pseudomonadati</taxon>
        <taxon>Campylobacterota</taxon>
        <taxon>Epsilonproteobacteria</taxon>
        <taxon>Campylobacterales</taxon>
        <taxon>Campylobacteraceae</taxon>
        <taxon>Campylobacter</taxon>
    </lineage>
</organism>
<dbReference type="EC" id="3.4.24.-" evidence="9"/>